<keyword evidence="4" id="KW-1185">Reference proteome</keyword>
<sequence length="366" mass="41805">MYWISNLILILMFLPISASLIFMPYFTRDTVSFGISVSTDMYYSEPLRALRKRYVFLSSILYTLLLLFCLIGSSLRDALQQELILVISVISIVVISMVINLMFYYKMKKYKSEHPMVSIPKSTILAVDTGFRRNKLIFSNKWFIIHFLITIFSALLALKYYNQFPDTLAMKFDFQGHVTRSVAKTHRTVLGLNLMQFVMTCLFMFINMTILKSKQQISSDHPENSIKQNATFRRRSSLFIIITGLLMVLLFSFIQLNMLFELNVQILSLVSFLITAIIIIGALVLAFTTGQGGSRIGKPSTGSSTQPINDDSHWKLGGIYYNPQDPSIWIEKRMGIGWTVNFARPISWIILLAITAIIIVVSLFIS</sequence>
<feature type="transmembrane region" description="Helical" evidence="1">
    <location>
        <begin position="190"/>
        <end position="211"/>
    </location>
</feature>
<dbReference type="OrthoDB" id="157646at2"/>
<dbReference type="Proteomes" id="UP000077355">
    <property type="component" value="Unassembled WGS sequence"/>
</dbReference>
<feature type="transmembrane region" description="Helical" evidence="1">
    <location>
        <begin position="142"/>
        <end position="161"/>
    </location>
</feature>
<dbReference type="InterPro" id="IPR043831">
    <property type="entry name" value="DUF5808"/>
</dbReference>
<dbReference type="PANTHER" id="PTHR37810">
    <property type="entry name" value="IMMUNITY PROTEIN SDPI"/>
    <property type="match status" value="1"/>
</dbReference>
<keyword evidence="1" id="KW-0812">Transmembrane</keyword>
<feature type="transmembrane region" description="Helical" evidence="1">
    <location>
        <begin position="342"/>
        <end position="365"/>
    </location>
</feature>
<feature type="domain" description="DUF5808" evidence="2">
    <location>
        <begin position="323"/>
        <end position="348"/>
    </location>
</feature>
<feature type="transmembrane region" description="Helical" evidence="1">
    <location>
        <begin position="266"/>
        <end position="288"/>
    </location>
</feature>
<feature type="transmembrane region" description="Helical" evidence="1">
    <location>
        <begin position="54"/>
        <end position="73"/>
    </location>
</feature>
<keyword evidence="1" id="KW-1133">Transmembrane helix</keyword>
<protein>
    <recommendedName>
        <fullName evidence="2">DUF5808 domain-containing protein</fullName>
    </recommendedName>
</protein>
<feature type="transmembrane region" description="Helical" evidence="1">
    <location>
        <begin position="85"/>
        <end position="105"/>
    </location>
</feature>
<dbReference type="EMBL" id="LVJI01000035">
    <property type="protein sequence ID" value="OAB42595.1"/>
    <property type="molecule type" value="Genomic_DNA"/>
</dbReference>
<feature type="transmembrane region" description="Helical" evidence="1">
    <location>
        <begin position="237"/>
        <end position="260"/>
    </location>
</feature>
<accession>A0A168KXN2</accession>
<dbReference type="PIRSF" id="PIRSF032908">
    <property type="entry name" value="UCP032908"/>
    <property type="match status" value="1"/>
</dbReference>
<gene>
    <name evidence="3" type="ORF">PBAT_20085</name>
</gene>
<organism evidence="3 4">
    <name type="scientific">Paenibacillus antarcticus</name>
    <dbReference type="NCBI Taxonomy" id="253703"/>
    <lineage>
        <taxon>Bacteria</taxon>
        <taxon>Bacillati</taxon>
        <taxon>Bacillota</taxon>
        <taxon>Bacilli</taxon>
        <taxon>Bacillales</taxon>
        <taxon>Paenibacillaceae</taxon>
        <taxon>Paenibacillus</taxon>
    </lineage>
</organism>
<dbReference type="GO" id="GO:0009636">
    <property type="term" value="P:response to toxic substance"/>
    <property type="evidence" value="ECO:0007669"/>
    <property type="project" value="TreeGrafter"/>
</dbReference>
<feature type="transmembrane region" description="Helical" evidence="1">
    <location>
        <begin position="6"/>
        <end position="26"/>
    </location>
</feature>
<evidence type="ECO:0000313" key="3">
    <source>
        <dbReference type="EMBL" id="OAB42595.1"/>
    </source>
</evidence>
<evidence type="ECO:0000313" key="4">
    <source>
        <dbReference type="Proteomes" id="UP000077355"/>
    </source>
</evidence>
<comment type="caution">
    <text evidence="3">The sequence shown here is derived from an EMBL/GenBank/DDBJ whole genome shotgun (WGS) entry which is preliminary data.</text>
</comment>
<keyword evidence="1" id="KW-0472">Membrane</keyword>
<reference evidence="3 4" key="1">
    <citation type="submission" date="2016-03" db="EMBL/GenBank/DDBJ databases">
        <title>Draft genome sequence of Paenibacillus antarcticus CECT 5836.</title>
        <authorList>
            <person name="Shin S.-K."/>
            <person name="Yi H."/>
        </authorList>
    </citation>
    <scope>NUCLEOTIDE SEQUENCE [LARGE SCALE GENOMIC DNA]</scope>
    <source>
        <strain evidence="3 4">CECT 5836</strain>
    </source>
</reference>
<dbReference type="PANTHER" id="PTHR37810:SF9">
    <property type="entry name" value="MEMBRANE PROTEIN"/>
    <property type="match status" value="1"/>
</dbReference>
<dbReference type="InterPro" id="IPR014574">
    <property type="entry name" value="UCP032908"/>
</dbReference>
<evidence type="ECO:0000256" key="1">
    <source>
        <dbReference type="SAM" id="Phobius"/>
    </source>
</evidence>
<dbReference type="Pfam" id="PF19124">
    <property type="entry name" value="DUF5808"/>
    <property type="match status" value="1"/>
</dbReference>
<dbReference type="AlphaFoldDB" id="A0A168KXN2"/>
<name>A0A168KXN2_9BACL</name>
<dbReference type="RefSeq" id="WP_068652243.1">
    <property type="nucleotide sequence ID" value="NZ_CP043611.1"/>
</dbReference>
<evidence type="ECO:0000259" key="2">
    <source>
        <dbReference type="Pfam" id="PF19124"/>
    </source>
</evidence>
<proteinExistence type="predicted"/>